<evidence type="ECO:0000313" key="1">
    <source>
        <dbReference type="EMBL" id="CAD8098801.1"/>
    </source>
</evidence>
<gene>
    <name evidence="1" type="ORF">PSON_ATCC_30995.1.T0700316</name>
</gene>
<dbReference type="EMBL" id="CAJJDN010000070">
    <property type="protein sequence ID" value="CAD8098801.1"/>
    <property type="molecule type" value="Genomic_DNA"/>
</dbReference>
<sequence>MNFLLQREVEALGSLGINLSKLWSIEKYEKMMKNSINDGNNNLSVAYDMLEELLKSKYLIQMYNCQQKKHQKTLIQEIEKEFQQNDLLMSLKQEQQVIIEKQENCKNESRYSRKTSGIVTRNYLRKI</sequence>
<proteinExistence type="predicted"/>
<organism evidence="1 2">
    <name type="scientific">Paramecium sonneborni</name>
    <dbReference type="NCBI Taxonomy" id="65129"/>
    <lineage>
        <taxon>Eukaryota</taxon>
        <taxon>Sar</taxon>
        <taxon>Alveolata</taxon>
        <taxon>Ciliophora</taxon>
        <taxon>Intramacronucleata</taxon>
        <taxon>Oligohymenophorea</taxon>
        <taxon>Peniculida</taxon>
        <taxon>Parameciidae</taxon>
        <taxon>Paramecium</taxon>
    </lineage>
</organism>
<evidence type="ECO:0000313" key="2">
    <source>
        <dbReference type="Proteomes" id="UP000692954"/>
    </source>
</evidence>
<keyword evidence="2" id="KW-1185">Reference proteome</keyword>
<accession>A0A8S1P7A0</accession>
<dbReference type="Proteomes" id="UP000692954">
    <property type="component" value="Unassembled WGS sequence"/>
</dbReference>
<reference evidence="1" key="1">
    <citation type="submission" date="2021-01" db="EMBL/GenBank/DDBJ databases">
        <authorList>
            <consortium name="Genoscope - CEA"/>
            <person name="William W."/>
        </authorList>
    </citation>
    <scope>NUCLEOTIDE SEQUENCE</scope>
</reference>
<protein>
    <submittedName>
        <fullName evidence="1">Uncharacterized protein</fullName>
    </submittedName>
</protein>
<name>A0A8S1P7A0_9CILI</name>
<comment type="caution">
    <text evidence="1">The sequence shown here is derived from an EMBL/GenBank/DDBJ whole genome shotgun (WGS) entry which is preliminary data.</text>
</comment>
<dbReference type="AlphaFoldDB" id="A0A8S1P7A0"/>